<evidence type="ECO:0000256" key="5">
    <source>
        <dbReference type="SAM" id="SignalP"/>
    </source>
</evidence>
<keyword evidence="2" id="KW-0677">Repeat</keyword>
<evidence type="ECO:0000256" key="3">
    <source>
        <dbReference type="ARBA" id="ARBA00023157"/>
    </source>
</evidence>
<evidence type="ECO:0000256" key="4">
    <source>
        <dbReference type="SAM" id="Phobius"/>
    </source>
</evidence>
<dbReference type="PANTHER" id="PTHR24047:SF29">
    <property type="entry name" value="EATER-RELATED"/>
    <property type="match status" value="1"/>
</dbReference>
<feature type="domain" description="EGF-like" evidence="6">
    <location>
        <begin position="104"/>
        <end position="137"/>
    </location>
</feature>
<dbReference type="AlphaFoldDB" id="A0A9P0IH88"/>
<evidence type="ECO:0000313" key="8">
    <source>
        <dbReference type="Proteomes" id="UP001153321"/>
    </source>
</evidence>
<keyword evidence="8" id="KW-1185">Reference proteome</keyword>
<feature type="chain" id="PRO_5040227613" description="EGF-like domain-containing protein" evidence="5">
    <location>
        <begin position="26"/>
        <end position="503"/>
    </location>
</feature>
<dbReference type="Proteomes" id="UP001153321">
    <property type="component" value="Chromosome 9"/>
</dbReference>
<feature type="domain" description="EGF-like" evidence="6">
    <location>
        <begin position="271"/>
        <end position="302"/>
    </location>
</feature>
<dbReference type="InterPro" id="IPR003341">
    <property type="entry name" value="Cys_rich_tripleX"/>
</dbReference>
<organism evidence="7 8">
    <name type="scientific">Spodoptera littoralis</name>
    <name type="common">Egyptian cotton leafworm</name>
    <dbReference type="NCBI Taxonomy" id="7109"/>
    <lineage>
        <taxon>Eukaryota</taxon>
        <taxon>Metazoa</taxon>
        <taxon>Ecdysozoa</taxon>
        <taxon>Arthropoda</taxon>
        <taxon>Hexapoda</taxon>
        <taxon>Insecta</taxon>
        <taxon>Pterygota</taxon>
        <taxon>Neoptera</taxon>
        <taxon>Endopterygota</taxon>
        <taxon>Lepidoptera</taxon>
        <taxon>Glossata</taxon>
        <taxon>Ditrysia</taxon>
        <taxon>Noctuoidea</taxon>
        <taxon>Noctuidae</taxon>
        <taxon>Amphipyrinae</taxon>
        <taxon>Spodoptera</taxon>
    </lineage>
</organism>
<dbReference type="EMBL" id="LR824540">
    <property type="protein sequence ID" value="CAH1646923.1"/>
    <property type="molecule type" value="Genomic_DNA"/>
</dbReference>
<gene>
    <name evidence="7" type="ORF">SPLIT_LOCUS12274</name>
</gene>
<dbReference type="PANTHER" id="PTHR24047">
    <property type="entry name" value="FI01909P-RELATED"/>
    <property type="match status" value="1"/>
</dbReference>
<feature type="domain" description="EGF-like" evidence="6">
    <location>
        <begin position="304"/>
        <end position="343"/>
    </location>
</feature>
<reference evidence="7" key="1">
    <citation type="submission" date="2022-02" db="EMBL/GenBank/DDBJ databases">
        <authorList>
            <person name="King R."/>
        </authorList>
    </citation>
    <scope>NUCLEOTIDE SEQUENCE</scope>
</reference>
<evidence type="ECO:0000256" key="2">
    <source>
        <dbReference type="ARBA" id="ARBA00022737"/>
    </source>
</evidence>
<feature type="domain" description="EGF-like" evidence="6">
    <location>
        <begin position="171"/>
        <end position="202"/>
    </location>
</feature>
<feature type="transmembrane region" description="Helical" evidence="4">
    <location>
        <begin position="458"/>
        <end position="478"/>
    </location>
</feature>
<dbReference type="SMART" id="SM00181">
    <property type="entry name" value="EGF"/>
    <property type="match status" value="6"/>
</dbReference>
<dbReference type="Gene3D" id="2.10.25.10">
    <property type="entry name" value="Laminin"/>
    <property type="match status" value="6"/>
</dbReference>
<evidence type="ECO:0000256" key="1">
    <source>
        <dbReference type="ARBA" id="ARBA00022536"/>
    </source>
</evidence>
<dbReference type="InterPro" id="IPR013032">
    <property type="entry name" value="EGF-like_CS"/>
</dbReference>
<dbReference type="InterPro" id="IPR000742">
    <property type="entry name" value="EGF"/>
</dbReference>
<feature type="domain" description="EGF-like" evidence="6">
    <location>
        <begin position="139"/>
        <end position="169"/>
    </location>
</feature>
<accession>A0A9P0IH88</accession>
<proteinExistence type="predicted"/>
<keyword evidence="4" id="KW-0812">Transmembrane</keyword>
<keyword evidence="3" id="KW-1015">Disulfide bond</keyword>
<name>A0A9P0IH88_SPOLI</name>
<dbReference type="Pfam" id="PF12661">
    <property type="entry name" value="hEGF"/>
    <property type="match status" value="5"/>
</dbReference>
<keyword evidence="4" id="KW-1133">Transmembrane helix</keyword>
<dbReference type="InterPro" id="IPR053255">
    <property type="entry name" value="EGF-like_domain"/>
</dbReference>
<keyword evidence="5" id="KW-0732">Signal</keyword>
<feature type="domain" description="EGF-like" evidence="6">
    <location>
        <begin position="238"/>
        <end position="269"/>
    </location>
</feature>
<dbReference type="Pfam" id="PF02363">
    <property type="entry name" value="C_tripleX"/>
    <property type="match status" value="2"/>
</dbReference>
<evidence type="ECO:0000259" key="6">
    <source>
        <dbReference type="SMART" id="SM00181"/>
    </source>
</evidence>
<keyword evidence="1" id="KW-0245">EGF-like domain</keyword>
<feature type="signal peptide" evidence="5">
    <location>
        <begin position="1"/>
        <end position="25"/>
    </location>
</feature>
<keyword evidence="4" id="KW-0472">Membrane</keyword>
<evidence type="ECO:0000313" key="7">
    <source>
        <dbReference type="EMBL" id="CAH1646923.1"/>
    </source>
</evidence>
<sequence length="503" mass="56054">MILNIDVIKILIWYIVVLQLTQVSSQICVETKLSYRDVPETYTYTYMEAYEKSNCLFWCTDTRVATAVGTRIVRKPVPEQVHVCCEGYTQHDNNNGTSINCEPYCSPPCVNGYCKSPGVCACNAGYLPDMFASQNCSPLCIKPCNHGTCVAPNTCKCDEGYNLVDEACEPICSKPCYNGTCVTPETCQCLPGYKKTENDTCEPFCSNYTETSDCIYSVICEPGWNKVIRDSIEICEPICTNPCNNGTCVASETCECLEGYEKTGDNNCQPHCSWCEHGTCIGPQICLCDPGWYKKESNGNCLPHCDNKCGNGTCIAPNTCKCLPGYNITQRDIKLGEDSVLCTPVCNHCDGTCVAPGTCFCEPPEHMLLVTIDGEPCDCVHNCSDSAHRCERTVCLLTTTVSSVTKMNVVKTSARENTDIYTLMPTDNEIVEGTTYKTMDWEQNQLMISEAPWYKSNWFYVAGSLTIMASIVTIAAILKRRYLNNNNYVFFYFRFRHDYSGTL</sequence>
<protein>
    <recommendedName>
        <fullName evidence="6">EGF-like domain-containing protein</fullName>
    </recommendedName>
</protein>